<dbReference type="Gene3D" id="3.40.190.10">
    <property type="entry name" value="Periplasmic binding protein-like II"/>
    <property type="match status" value="2"/>
</dbReference>
<protein>
    <submittedName>
        <fullName evidence="4">Periplasmic component of amino acid ABC-type transporter/signal transduction system</fullName>
    </submittedName>
</protein>
<organism evidence="4 5">
    <name type="scientific">Paraburkholderia dioscoreae</name>
    <dbReference type="NCBI Taxonomy" id="2604047"/>
    <lineage>
        <taxon>Bacteria</taxon>
        <taxon>Pseudomonadati</taxon>
        <taxon>Pseudomonadota</taxon>
        <taxon>Betaproteobacteria</taxon>
        <taxon>Burkholderiales</taxon>
        <taxon>Burkholderiaceae</taxon>
        <taxon>Paraburkholderia</taxon>
    </lineage>
</organism>
<reference evidence="4 5" key="1">
    <citation type="submission" date="2019-08" db="EMBL/GenBank/DDBJ databases">
        <authorList>
            <person name="Herpell B J."/>
        </authorList>
    </citation>
    <scope>NUCLEOTIDE SEQUENCE [LARGE SCALE GENOMIC DNA]</scope>
    <source>
        <strain evidence="5">Msb3</strain>
    </source>
</reference>
<proteinExistence type="predicted"/>
<dbReference type="SMART" id="SM00062">
    <property type="entry name" value="PBPb"/>
    <property type="match status" value="1"/>
</dbReference>
<dbReference type="RefSeq" id="WP_232064194.1">
    <property type="nucleotide sequence ID" value="NZ_LR699553.1"/>
</dbReference>
<sequence length="286" mass="30305">MKMISRIANWLPSAAVCAIVCSGVVPCIAAAAAVAPPASIMAKHGLAFCSDLSNPPADGTADDGSTPQGAEVDIMKEVGKAMGVPTRIDNYQFSGIFAALDTGKCDMVMASLGKTPERAQRYELVDYWRVASGLLVPAGNPRHLTKFEDLGGTRVAVLLGSRNASVLHQINEQIKAAGKPPIETVELNTNAAAYQDLALGRVDAFVSDTVNINYYRSRSHGRFEVGGVPVPPKTWTIAIPKGNVELKQAVQAAIDRMNADGDMQKVVKTWGIDDGVTLCSTAHPCE</sequence>
<dbReference type="PANTHER" id="PTHR35936">
    <property type="entry name" value="MEMBRANE-BOUND LYTIC MUREIN TRANSGLYCOSYLASE F"/>
    <property type="match status" value="1"/>
</dbReference>
<dbReference type="EMBL" id="LR699553">
    <property type="protein sequence ID" value="VVD29404.1"/>
    <property type="molecule type" value="Genomic_DNA"/>
</dbReference>
<accession>A0A5Q4ZHP1</accession>
<dbReference type="Pfam" id="PF00497">
    <property type="entry name" value="SBP_bac_3"/>
    <property type="match status" value="1"/>
</dbReference>
<evidence type="ECO:0000256" key="1">
    <source>
        <dbReference type="ARBA" id="ARBA00022729"/>
    </source>
</evidence>
<dbReference type="KEGG" id="pdio:PDMSB3_2948"/>
<evidence type="ECO:0000313" key="5">
    <source>
        <dbReference type="Proteomes" id="UP000325811"/>
    </source>
</evidence>
<dbReference type="AlphaFoldDB" id="A0A5Q4ZHP1"/>
<gene>
    <name evidence="4" type="ORF">PDMSB3_2948</name>
</gene>
<feature type="domain" description="Solute-binding protein family 3/N-terminal" evidence="3">
    <location>
        <begin position="45"/>
        <end position="274"/>
    </location>
</feature>
<dbReference type="PANTHER" id="PTHR35936:SF17">
    <property type="entry name" value="ARGININE-BINDING EXTRACELLULAR PROTEIN ARTP"/>
    <property type="match status" value="1"/>
</dbReference>
<dbReference type="SUPFAM" id="SSF53850">
    <property type="entry name" value="Periplasmic binding protein-like II"/>
    <property type="match status" value="1"/>
</dbReference>
<feature type="chain" id="PRO_5024961182" evidence="2">
    <location>
        <begin position="30"/>
        <end position="286"/>
    </location>
</feature>
<keyword evidence="5" id="KW-1185">Reference proteome</keyword>
<evidence type="ECO:0000313" key="4">
    <source>
        <dbReference type="EMBL" id="VVD29404.1"/>
    </source>
</evidence>
<evidence type="ECO:0000259" key="3">
    <source>
        <dbReference type="SMART" id="SM00062"/>
    </source>
</evidence>
<feature type="signal peptide" evidence="2">
    <location>
        <begin position="1"/>
        <end position="29"/>
    </location>
</feature>
<dbReference type="Proteomes" id="UP000325811">
    <property type="component" value="Chromosome I"/>
</dbReference>
<name>A0A5Q4ZHP1_9BURK</name>
<dbReference type="CDD" id="cd01004">
    <property type="entry name" value="PBP2_MidA_like"/>
    <property type="match status" value="1"/>
</dbReference>
<dbReference type="InterPro" id="IPR001638">
    <property type="entry name" value="Solute-binding_3/MltF_N"/>
</dbReference>
<keyword evidence="1 2" id="KW-0732">Signal</keyword>
<evidence type="ECO:0000256" key="2">
    <source>
        <dbReference type="SAM" id="SignalP"/>
    </source>
</evidence>